<protein>
    <recommendedName>
        <fullName evidence="4">SusD/RagB family nutrient-binding outer membrane lipoprotein</fullName>
    </recommendedName>
</protein>
<feature type="chain" id="PRO_5002416775" description="SusD/RagB family nutrient-binding outer membrane lipoprotein" evidence="1">
    <location>
        <begin position="22"/>
        <end position="493"/>
    </location>
</feature>
<evidence type="ECO:0000313" key="3">
    <source>
        <dbReference type="Proteomes" id="UP000033109"/>
    </source>
</evidence>
<dbReference type="RefSeq" id="WP_046308971.1">
    <property type="nucleotide sequence ID" value="NZ_CBCSCY010000007.1"/>
</dbReference>
<gene>
    <name evidence="2" type="ORF">PKOR_02540</name>
</gene>
<organism evidence="2 3">
    <name type="scientific">Pontibacter korlensis</name>
    <dbReference type="NCBI Taxonomy" id="400092"/>
    <lineage>
        <taxon>Bacteria</taxon>
        <taxon>Pseudomonadati</taxon>
        <taxon>Bacteroidota</taxon>
        <taxon>Cytophagia</taxon>
        <taxon>Cytophagales</taxon>
        <taxon>Hymenobacteraceae</taxon>
        <taxon>Pontibacter</taxon>
    </lineage>
</organism>
<dbReference type="HOGENOM" id="CLU_025928_1_0_10"/>
<dbReference type="PROSITE" id="PS51257">
    <property type="entry name" value="PROKAR_LIPOPROTEIN"/>
    <property type="match status" value="1"/>
</dbReference>
<dbReference type="Gene3D" id="1.25.40.390">
    <property type="match status" value="1"/>
</dbReference>
<dbReference type="PATRIC" id="fig|400092.3.peg.577"/>
<evidence type="ECO:0000256" key="1">
    <source>
        <dbReference type="SAM" id="SignalP"/>
    </source>
</evidence>
<dbReference type="AlphaFoldDB" id="A0A0E3ZC29"/>
<keyword evidence="1" id="KW-0732">Signal</keyword>
<dbReference type="SUPFAM" id="SSF48452">
    <property type="entry name" value="TPR-like"/>
    <property type="match status" value="1"/>
</dbReference>
<dbReference type="OrthoDB" id="622163at2"/>
<dbReference type="EMBL" id="CP009621">
    <property type="protein sequence ID" value="AKD02213.1"/>
    <property type="molecule type" value="Genomic_DNA"/>
</dbReference>
<dbReference type="InterPro" id="IPR041662">
    <property type="entry name" value="SusD-like_2"/>
</dbReference>
<dbReference type="STRING" id="400092.PKOR_02540"/>
<evidence type="ECO:0000313" key="2">
    <source>
        <dbReference type="EMBL" id="AKD02213.1"/>
    </source>
</evidence>
<dbReference type="InterPro" id="IPR011990">
    <property type="entry name" value="TPR-like_helical_dom_sf"/>
</dbReference>
<reference evidence="2 3" key="1">
    <citation type="journal article" date="2015" name="Sci. Rep.">
        <title>Unraveling adaptation of Pontibacter korlensis to radiation and infertility in desert through complete genome and comparative transcriptomic analysis.</title>
        <authorList>
            <person name="Dai J."/>
            <person name="Dai W."/>
            <person name="Qiu C."/>
            <person name="Yang Z."/>
            <person name="Zhang Y."/>
            <person name="Zhou M."/>
            <person name="Zhang L."/>
            <person name="Fang C."/>
            <person name="Gao Q."/>
            <person name="Yang Q."/>
            <person name="Li X."/>
            <person name="Wang Z."/>
            <person name="Wang Z."/>
            <person name="Jia Z."/>
            <person name="Chen X."/>
        </authorList>
    </citation>
    <scope>NUCLEOTIDE SEQUENCE [LARGE SCALE GENOMIC DNA]</scope>
    <source>
        <strain evidence="2 3">X14-1T</strain>
    </source>
</reference>
<evidence type="ECO:0008006" key="4">
    <source>
        <dbReference type="Google" id="ProtNLM"/>
    </source>
</evidence>
<dbReference type="Proteomes" id="UP000033109">
    <property type="component" value="Chromosome"/>
</dbReference>
<keyword evidence="3" id="KW-1185">Reference proteome</keyword>
<dbReference type="KEGG" id="pko:PKOR_02540"/>
<proteinExistence type="predicted"/>
<sequence length="493" mass="53713">MKRTYIKALAVLLAFSLGSTACEDYLDINVDPNNPPTSTPELTLPAGQGELAYVLGNQFQFMGNFFAQHWTQAGAANQYCDLELYQITSSDYDARVWGELYAGALNDFLFVSQQAAEEGDLGAQAIGEIMQVYTMQVITDAWGDVPYTASLAGLENANPEYQPQEEIYDGLIDQLNTALALIDEGGSTDIGASDLVYGGDLDLWRRFANTLKLRIYLRQAYVRPEVAQSGIQEMYASGAQFLQMGETGDVEFADQTQNRNPFYQTQVVFRGGVDVVASNTALNYLQETGDPRIDQFYAPAQTGPNAGSFVGVDQGVECTPERTGNQSNTVSKPGPAVASPATAVPFISAAESYFLQAEAVARGWTGAAGGDASELYAQGIRASFDYLGEDVSQVDQLLQQEAVAYPTGGSVEEQVEQIITQKWLSFNGVQGFEAWTEVRRTGYPSFIEPSAASTLGTDLIPKRLVYPNTEAIRNQNYPGLVEISVPVWWDVKD</sequence>
<dbReference type="Pfam" id="PF12771">
    <property type="entry name" value="SusD-like_2"/>
    <property type="match status" value="1"/>
</dbReference>
<feature type="signal peptide" evidence="1">
    <location>
        <begin position="1"/>
        <end position="21"/>
    </location>
</feature>
<accession>A0A0E3ZC29</accession>
<name>A0A0E3ZC29_9BACT</name>